<dbReference type="InterPro" id="IPR016181">
    <property type="entry name" value="Acyl_CoA_acyltransferase"/>
</dbReference>
<dbReference type="GO" id="GO:0016747">
    <property type="term" value="F:acyltransferase activity, transferring groups other than amino-acyl groups"/>
    <property type="evidence" value="ECO:0007669"/>
    <property type="project" value="InterPro"/>
</dbReference>
<feature type="domain" description="N-acetyltransferase" evidence="1">
    <location>
        <begin position="8"/>
        <end position="163"/>
    </location>
</feature>
<dbReference type="CDD" id="cd04301">
    <property type="entry name" value="NAT_SF"/>
    <property type="match status" value="1"/>
</dbReference>
<dbReference type="PROSITE" id="PS51186">
    <property type="entry name" value="GNAT"/>
    <property type="match status" value="1"/>
</dbReference>
<name>A0A2X2WDS7_CLOPF</name>
<accession>A0A2X2WDS7</accession>
<gene>
    <name evidence="2" type="ORF">NCTC8081_02055</name>
</gene>
<dbReference type="SUPFAM" id="SSF55729">
    <property type="entry name" value="Acyl-CoA N-acyltransferases (Nat)"/>
    <property type="match status" value="1"/>
</dbReference>
<dbReference type="PANTHER" id="PTHR43451:SF1">
    <property type="entry name" value="ACETYLTRANSFERASE"/>
    <property type="match status" value="1"/>
</dbReference>
<keyword evidence="2" id="KW-0808">Transferase</keyword>
<organism evidence="2 3">
    <name type="scientific">Clostridium perfringens</name>
    <dbReference type="NCBI Taxonomy" id="1502"/>
    <lineage>
        <taxon>Bacteria</taxon>
        <taxon>Bacillati</taxon>
        <taxon>Bacillota</taxon>
        <taxon>Clostridia</taxon>
        <taxon>Eubacteriales</taxon>
        <taxon>Clostridiaceae</taxon>
        <taxon>Clostridium</taxon>
    </lineage>
</organism>
<dbReference type="InterPro" id="IPR000182">
    <property type="entry name" value="GNAT_dom"/>
</dbReference>
<evidence type="ECO:0000259" key="1">
    <source>
        <dbReference type="PROSITE" id="PS51186"/>
    </source>
</evidence>
<dbReference type="PANTHER" id="PTHR43451">
    <property type="entry name" value="ACETYLTRANSFERASE (GNAT) FAMILY PROTEIN"/>
    <property type="match status" value="1"/>
</dbReference>
<dbReference type="AlphaFoldDB" id="A0A2X2WDS7"/>
<dbReference type="InterPro" id="IPR052564">
    <property type="entry name" value="N-acetyltrans/Recomb-assoc"/>
</dbReference>
<evidence type="ECO:0000313" key="2">
    <source>
        <dbReference type="EMBL" id="SQC08139.1"/>
    </source>
</evidence>
<sequence>MNCLMEDLKIRRFEENEGGEVSKLIEKNFLDTNIKGYSKENMRNLASNYTENKILNMAKNSHMYVAVLKNKIVGCGAIASFLGEEDESILLPIFVLPEFQGKGIGKRIMETLERDEYYIRARRIEVKSSTIACDFYKKMGFNHKYNLKELDKDGNYKLEKFRYRLQYDQNY</sequence>
<protein>
    <submittedName>
        <fullName evidence="2">GNAT family acetyltransferase</fullName>
    </submittedName>
</protein>
<proteinExistence type="predicted"/>
<evidence type="ECO:0000313" key="3">
    <source>
        <dbReference type="Proteomes" id="UP000250234"/>
    </source>
</evidence>
<dbReference type="Pfam" id="PF13508">
    <property type="entry name" value="Acetyltransf_7"/>
    <property type="match status" value="1"/>
</dbReference>
<dbReference type="Gene3D" id="3.40.630.30">
    <property type="match status" value="1"/>
</dbReference>
<reference evidence="2 3" key="1">
    <citation type="submission" date="2018-06" db="EMBL/GenBank/DDBJ databases">
        <authorList>
            <consortium name="Pathogen Informatics"/>
            <person name="Doyle S."/>
        </authorList>
    </citation>
    <scope>NUCLEOTIDE SEQUENCE [LARGE SCALE GENOMIC DNA]</scope>
    <source>
        <strain evidence="2 3">NCTC8081</strain>
    </source>
</reference>
<dbReference type="EMBL" id="UAWO01000002">
    <property type="protein sequence ID" value="SQC08139.1"/>
    <property type="molecule type" value="Genomic_DNA"/>
</dbReference>
<dbReference type="Proteomes" id="UP000250234">
    <property type="component" value="Unassembled WGS sequence"/>
</dbReference>